<evidence type="ECO:0000256" key="1">
    <source>
        <dbReference type="ARBA" id="ARBA00004651"/>
    </source>
</evidence>
<organism evidence="8 9">
    <name type="scientific">Chitinophaga oryziterrae</name>
    <dbReference type="NCBI Taxonomy" id="1031224"/>
    <lineage>
        <taxon>Bacteria</taxon>
        <taxon>Pseudomonadati</taxon>
        <taxon>Bacteroidota</taxon>
        <taxon>Chitinophagia</taxon>
        <taxon>Chitinophagales</taxon>
        <taxon>Chitinophagaceae</taxon>
        <taxon>Chitinophaga</taxon>
    </lineage>
</organism>
<dbReference type="InterPro" id="IPR051791">
    <property type="entry name" value="Pra-immunoreactive"/>
</dbReference>
<dbReference type="InterPro" id="IPR010432">
    <property type="entry name" value="RDD"/>
</dbReference>
<dbReference type="PANTHER" id="PTHR36115">
    <property type="entry name" value="PROLINE-RICH ANTIGEN HOMOLOG-RELATED"/>
    <property type="match status" value="1"/>
</dbReference>
<feature type="transmembrane region" description="Helical" evidence="6">
    <location>
        <begin position="70"/>
        <end position="86"/>
    </location>
</feature>
<keyword evidence="3 6" id="KW-0812">Transmembrane</keyword>
<dbReference type="AlphaFoldDB" id="A0A6N8J7T1"/>
<evidence type="ECO:0000313" key="8">
    <source>
        <dbReference type="EMBL" id="MVT40671.1"/>
    </source>
</evidence>
<evidence type="ECO:0000256" key="3">
    <source>
        <dbReference type="ARBA" id="ARBA00022692"/>
    </source>
</evidence>
<accession>A0A6N8J7T1</accession>
<feature type="transmembrane region" description="Helical" evidence="6">
    <location>
        <begin position="30"/>
        <end position="50"/>
    </location>
</feature>
<evidence type="ECO:0000256" key="2">
    <source>
        <dbReference type="ARBA" id="ARBA00022475"/>
    </source>
</evidence>
<keyword evidence="2" id="KW-1003">Cell membrane</keyword>
<dbReference type="RefSeq" id="WP_157299313.1">
    <property type="nucleotide sequence ID" value="NZ_BAAAZB010000010.1"/>
</dbReference>
<reference evidence="8 9" key="1">
    <citation type="submission" date="2019-12" db="EMBL/GenBank/DDBJ databases">
        <title>The draft genomic sequence of strain Chitinophaga oryziterrae JCM 16595.</title>
        <authorList>
            <person name="Zhang X."/>
        </authorList>
    </citation>
    <scope>NUCLEOTIDE SEQUENCE [LARGE SCALE GENOMIC DNA]</scope>
    <source>
        <strain evidence="8 9">JCM 16595</strain>
    </source>
</reference>
<gene>
    <name evidence="8" type="ORF">GO495_08755</name>
</gene>
<evidence type="ECO:0000256" key="5">
    <source>
        <dbReference type="ARBA" id="ARBA00023136"/>
    </source>
</evidence>
<comment type="caution">
    <text evidence="8">The sequence shown here is derived from an EMBL/GenBank/DDBJ whole genome shotgun (WGS) entry which is preliminary data.</text>
</comment>
<evidence type="ECO:0000313" key="9">
    <source>
        <dbReference type="Proteomes" id="UP000468388"/>
    </source>
</evidence>
<keyword evidence="4 6" id="KW-1133">Transmembrane helix</keyword>
<evidence type="ECO:0000256" key="6">
    <source>
        <dbReference type="SAM" id="Phobius"/>
    </source>
</evidence>
<evidence type="ECO:0000256" key="4">
    <source>
        <dbReference type="ARBA" id="ARBA00022989"/>
    </source>
</evidence>
<sequence length="147" mass="16688">MLTQKDLLDDLETDIILQPASRTQRFVNVLIDRIVILILLFMIMVIFAIIDATAFDKFMDEDNHNGQPAIIYYALIILYYCILEAGNKGVTVGKLVTGTRVVVEDGSTPPLKTVFVRTIIRMIPLEAFSAFNVAWHDLWTRTTVVKK</sequence>
<keyword evidence="5 6" id="KW-0472">Membrane</keyword>
<comment type="subcellular location">
    <subcellularLocation>
        <location evidence="1">Cell membrane</location>
        <topology evidence="1">Multi-pass membrane protein</topology>
    </subcellularLocation>
</comment>
<keyword evidence="9" id="KW-1185">Reference proteome</keyword>
<protein>
    <recommendedName>
        <fullName evidence="7">RDD domain-containing protein</fullName>
    </recommendedName>
</protein>
<dbReference type="Pfam" id="PF06271">
    <property type="entry name" value="RDD"/>
    <property type="match status" value="1"/>
</dbReference>
<evidence type="ECO:0000259" key="7">
    <source>
        <dbReference type="Pfam" id="PF06271"/>
    </source>
</evidence>
<dbReference type="Proteomes" id="UP000468388">
    <property type="component" value="Unassembled WGS sequence"/>
</dbReference>
<name>A0A6N8J7T1_9BACT</name>
<dbReference type="GO" id="GO:0005886">
    <property type="term" value="C:plasma membrane"/>
    <property type="evidence" value="ECO:0007669"/>
    <property type="project" value="UniProtKB-SubCell"/>
</dbReference>
<dbReference type="OrthoDB" id="762068at2"/>
<feature type="domain" description="RDD" evidence="7">
    <location>
        <begin position="20"/>
        <end position="132"/>
    </location>
</feature>
<proteinExistence type="predicted"/>
<dbReference type="EMBL" id="WRXO01000002">
    <property type="protein sequence ID" value="MVT40671.1"/>
    <property type="molecule type" value="Genomic_DNA"/>
</dbReference>